<feature type="region of interest" description="Disordered" evidence="2">
    <location>
        <begin position="169"/>
        <end position="333"/>
    </location>
</feature>
<dbReference type="Proteomes" id="UP000298138">
    <property type="component" value="Unassembled WGS sequence"/>
</dbReference>
<feature type="compositionally biased region" description="Low complexity" evidence="2">
    <location>
        <begin position="242"/>
        <end position="252"/>
    </location>
</feature>
<reference evidence="3 4" key="1">
    <citation type="submission" date="2019-04" db="EMBL/GenBank/DDBJ databases">
        <title>Comparative genomics and transcriptomics to analyze fruiting body development in filamentous ascomycetes.</title>
        <authorList>
            <consortium name="DOE Joint Genome Institute"/>
            <person name="Lutkenhaus R."/>
            <person name="Traeger S."/>
            <person name="Breuer J."/>
            <person name="Kuo A."/>
            <person name="Lipzen A."/>
            <person name="Pangilinan J."/>
            <person name="Dilworth D."/>
            <person name="Sandor L."/>
            <person name="Poggeler S."/>
            <person name="Barry K."/>
            <person name="Grigoriev I.V."/>
            <person name="Nowrousian M."/>
        </authorList>
    </citation>
    <scope>NUCLEOTIDE SEQUENCE [LARGE SCALE GENOMIC DNA]</scope>
    <source>
        <strain evidence="3 4">CBS 389.68</strain>
    </source>
</reference>
<evidence type="ECO:0000313" key="4">
    <source>
        <dbReference type="Proteomes" id="UP000298138"/>
    </source>
</evidence>
<feature type="compositionally biased region" description="Pro residues" evidence="2">
    <location>
        <begin position="285"/>
        <end position="298"/>
    </location>
</feature>
<sequence>MALPRWEKRKHERAQKVALIRHNLLRYVHSIFPKQTAAVPAAKLTGRGYICSSSEKQKHDAMEFMFVPLTPRAQDLFGNKYGLHSWPKTHQLEDMLKMGEVEVKLVQTGETSVGGCGRGEGRVRMSAGKRVSVVGVGKRRRIVDSWDVDEEEEQEDEVEDVANTQLRMEAAASESASGVAVSRRLRSTRVTRSSESSRSSATRGTRSSSSASKPQQQQQQQQQQRERSKRRRTNPPTPPDPNSSSSSSSSSPEPRPTRRLRTRSYPPSSASPSSASSNTSTATPASPPLKPDPTPLPVSPTTAATTPLPPTPFPAPTPAPLSPSTFTPLDFSTPTSATASRMLLLQAAESVSLQARQRYTQILTLVEKNRDLERELEERDRRVRMLEGLVGKLEREIGQGGDAGTGLSRRCGGEKAEGETGG</sequence>
<organism evidence="3 4">
    <name type="scientific">Ascodesmis nigricans</name>
    <dbReference type="NCBI Taxonomy" id="341454"/>
    <lineage>
        <taxon>Eukaryota</taxon>
        <taxon>Fungi</taxon>
        <taxon>Dikarya</taxon>
        <taxon>Ascomycota</taxon>
        <taxon>Pezizomycotina</taxon>
        <taxon>Pezizomycetes</taxon>
        <taxon>Pezizales</taxon>
        <taxon>Ascodesmidaceae</taxon>
        <taxon>Ascodesmis</taxon>
    </lineage>
</organism>
<keyword evidence="1" id="KW-0175">Coiled coil</keyword>
<feature type="coiled-coil region" evidence="1">
    <location>
        <begin position="362"/>
        <end position="396"/>
    </location>
</feature>
<feature type="compositionally biased region" description="Low complexity" evidence="2">
    <location>
        <begin position="263"/>
        <end position="284"/>
    </location>
</feature>
<feature type="compositionally biased region" description="Low complexity" evidence="2">
    <location>
        <begin position="190"/>
        <end position="223"/>
    </location>
</feature>
<proteinExistence type="predicted"/>
<evidence type="ECO:0000256" key="2">
    <source>
        <dbReference type="SAM" id="MobiDB-lite"/>
    </source>
</evidence>
<feature type="region of interest" description="Disordered" evidence="2">
    <location>
        <begin position="397"/>
        <end position="422"/>
    </location>
</feature>
<protein>
    <submittedName>
        <fullName evidence="3">Uncharacterized protein</fullName>
    </submittedName>
</protein>
<dbReference type="AlphaFoldDB" id="A0A4S2MMW8"/>
<evidence type="ECO:0000256" key="1">
    <source>
        <dbReference type="SAM" id="Coils"/>
    </source>
</evidence>
<feature type="compositionally biased region" description="Low complexity" evidence="2">
    <location>
        <begin position="169"/>
        <end position="182"/>
    </location>
</feature>
<keyword evidence="4" id="KW-1185">Reference proteome</keyword>
<feature type="compositionally biased region" description="Pro residues" evidence="2">
    <location>
        <begin position="307"/>
        <end position="321"/>
    </location>
</feature>
<dbReference type="EMBL" id="ML220175">
    <property type="protein sequence ID" value="TGZ76519.1"/>
    <property type="molecule type" value="Genomic_DNA"/>
</dbReference>
<accession>A0A4S2MMW8</accession>
<name>A0A4S2MMW8_9PEZI</name>
<feature type="compositionally biased region" description="Basic and acidic residues" evidence="2">
    <location>
        <begin position="411"/>
        <end position="422"/>
    </location>
</feature>
<evidence type="ECO:0000313" key="3">
    <source>
        <dbReference type="EMBL" id="TGZ76519.1"/>
    </source>
</evidence>
<dbReference type="InParanoid" id="A0A4S2MMW8"/>
<gene>
    <name evidence="3" type="ORF">EX30DRAFT_245597</name>
</gene>